<feature type="non-terminal residue" evidence="5">
    <location>
        <position position="1"/>
    </location>
</feature>
<keyword evidence="4" id="KW-1133">Transmembrane helix</keyword>
<organism evidence="5 6">
    <name type="scientific">Diploptera punctata</name>
    <name type="common">Pacific beetle cockroach</name>
    <dbReference type="NCBI Taxonomy" id="6984"/>
    <lineage>
        <taxon>Eukaryota</taxon>
        <taxon>Metazoa</taxon>
        <taxon>Ecdysozoa</taxon>
        <taxon>Arthropoda</taxon>
        <taxon>Hexapoda</taxon>
        <taxon>Insecta</taxon>
        <taxon>Pterygota</taxon>
        <taxon>Neoptera</taxon>
        <taxon>Polyneoptera</taxon>
        <taxon>Dictyoptera</taxon>
        <taxon>Blattodea</taxon>
        <taxon>Blaberoidea</taxon>
        <taxon>Blaberidae</taxon>
        <taxon>Diplopterinae</taxon>
        <taxon>Diploptera</taxon>
    </lineage>
</organism>
<evidence type="ECO:0000313" key="6">
    <source>
        <dbReference type="Proteomes" id="UP001233999"/>
    </source>
</evidence>
<evidence type="ECO:0000256" key="1">
    <source>
        <dbReference type="ARBA" id="ARBA00009995"/>
    </source>
</evidence>
<accession>A0AAD8EC51</accession>
<keyword evidence="4" id="KW-0472">Membrane</keyword>
<gene>
    <name evidence="5" type="ORF">L9F63_021222</name>
</gene>
<dbReference type="PANTHER" id="PTHR48043">
    <property type="entry name" value="EG:EG0003.4 PROTEIN-RELATED"/>
    <property type="match status" value="1"/>
</dbReference>
<dbReference type="AlphaFoldDB" id="A0AAD8EC51"/>
<dbReference type="PANTHER" id="PTHR48043:SF159">
    <property type="entry name" value="EG:EG0003.4 PROTEIN-RELATED"/>
    <property type="match status" value="1"/>
</dbReference>
<dbReference type="Pfam" id="PF00201">
    <property type="entry name" value="UDPGT"/>
    <property type="match status" value="2"/>
</dbReference>
<dbReference type="SUPFAM" id="SSF53756">
    <property type="entry name" value="UDP-Glycosyltransferase/glycogen phosphorylase"/>
    <property type="match status" value="2"/>
</dbReference>
<evidence type="ECO:0000256" key="2">
    <source>
        <dbReference type="ARBA" id="ARBA00022676"/>
    </source>
</evidence>
<keyword evidence="2" id="KW-0328">Glycosyltransferase</keyword>
<reference evidence="5" key="1">
    <citation type="journal article" date="2023" name="IScience">
        <title>Live-bearing cockroach genome reveals convergent evolutionary mechanisms linked to viviparity in insects and beyond.</title>
        <authorList>
            <person name="Fouks B."/>
            <person name="Harrison M.C."/>
            <person name="Mikhailova A.A."/>
            <person name="Marchal E."/>
            <person name="English S."/>
            <person name="Carruthers M."/>
            <person name="Jennings E.C."/>
            <person name="Chiamaka E.L."/>
            <person name="Frigard R.A."/>
            <person name="Pippel M."/>
            <person name="Attardo G.M."/>
            <person name="Benoit J.B."/>
            <person name="Bornberg-Bauer E."/>
            <person name="Tobe S.S."/>
        </authorList>
    </citation>
    <scope>NUCLEOTIDE SEQUENCE</scope>
    <source>
        <strain evidence="5">Stay&amp;Tobe</strain>
    </source>
</reference>
<proteinExistence type="inferred from homology"/>
<dbReference type="GO" id="GO:0008194">
    <property type="term" value="F:UDP-glycosyltransferase activity"/>
    <property type="evidence" value="ECO:0007669"/>
    <property type="project" value="InterPro"/>
</dbReference>
<evidence type="ECO:0000256" key="4">
    <source>
        <dbReference type="SAM" id="Phobius"/>
    </source>
</evidence>
<evidence type="ECO:0000313" key="5">
    <source>
        <dbReference type="EMBL" id="KAJ9584429.1"/>
    </source>
</evidence>
<comment type="similarity">
    <text evidence="1">Belongs to the UDP-glycosyltransferase family.</text>
</comment>
<reference evidence="5" key="2">
    <citation type="submission" date="2023-05" db="EMBL/GenBank/DDBJ databases">
        <authorList>
            <person name="Fouks B."/>
        </authorList>
    </citation>
    <scope>NUCLEOTIDE SEQUENCE</scope>
    <source>
        <strain evidence="5">Stay&amp;Tobe</strain>
        <tissue evidence="5">Testes</tissue>
    </source>
</reference>
<protein>
    <submittedName>
        <fullName evidence="5">Uncharacterized protein</fullName>
    </submittedName>
</protein>
<keyword evidence="4" id="KW-0812">Transmembrane</keyword>
<evidence type="ECO:0000256" key="3">
    <source>
        <dbReference type="ARBA" id="ARBA00022679"/>
    </source>
</evidence>
<keyword evidence="3" id="KW-0808">Transferase</keyword>
<dbReference type="InterPro" id="IPR050271">
    <property type="entry name" value="UDP-glycosyltransferase"/>
</dbReference>
<dbReference type="Gene3D" id="3.40.50.2000">
    <property type="entry name" value="Glycogen Phosphorylase B"/>
    <property type="match status" value="1"/>
</dbReference>
<dbReference type="InterPro" id="IPR002213">
    <property type="entry name" value="UDP_glucos_trans"/>
</dbReference>
<dbReference type="Proteomes" id="UP001233999">
    <property type="component" value="Unassembled WGS sequence"/>
</dbReference>
<dbReference type="EMBL" id="JASPKZ010007409">
    <property type="protein sequence ID" value="KAJ9584429.1"/>
    <property type="molecule type" value="Genomic_DNA"/>
</dbReference>
<feature type="transmembrane region" description="Helical" evidence="4">
    <location>
        <begin position="329"/>
        <end position="353"/>
    </location>
</feature>
<comment type="caution">
    <text evidence="5">The sequence shown here is derived from an EMBL/GenBank/DDBJ whole genome shotgun (WGS) entry which is preliminary data.</text>
</comment>
<sequence length="413" mass="47710">EQISNYTDVDISFIYDYYQNEFDFANWDTASLYDVTFTMMNGLVKISDEELGSPSVQEFIKNSSNTSYDLVFIEALIFYSFHGLIHHVGSPPVIGIMSFECTLTASYSSGIPDNPSYHPDSMLHFSDHMTFYERIESTMFWLFLRYTDMVTVYPKQEAVMRKYFGSAPPPLHEAERNYSLIMIARSSIFNYPLPLPPNVISFHSLHVKTTPDPLPKDLQKFLDEATDGVIYFSFGSNVLGKNIPEQKRHVFIEAFSELPQKILWKWELDILPGKPRNVKIGKWLPQQDVLVLSRDEPETSLERLIWWTEYVLRHKGAKHLRSAALDLHWYQYLLLDVAATCFMLMCIFTLLLYGNYGARILGIFPTPNYSHQSTFQTLMKALAARGHQITVISPNPLQVRMDLCVTVYLIRPM</sequence>
<name>A0AAD8EC51_DIPPU</name>
<keyword evidence="6" id="KW-1185">Reference proteome</keyword>